<dbReference type="InterPro" id="IPR020847">
    <property type="entry name" value="AP_endonuclease_F1_BS"/>
</dbReference>
<evidence type="ECO:0000313" key="9">
    <source>
        <dbReference type="EMBL" id="KJJ84157.1"/>
    </source>
</evidence>
<feature type="binding site" evidence="6">
    <location>
        <position position="7"/>
    </location>
    <ligand>
        <name>Mg(2+)</name>
        <dbReference type="ChEBI" id="CHEBI:18420"/>
        <label>1</label>
    </ligand>
</feature>
<protein>
    <submittedName>
        <fullName evidence="9">Exodeoxyribonuclease III</fullName>
    </submittedName>
</protein>
<feature type="binding site" evidence="6">
    <location>
        <position position="35"/>
    </location>
    <ligand>
        <name>Mg(2+)</name>
        <dbReference type="ChEBI" id="CHEBI:18420"/>
        <label>1</label>
    </ligand>
</feature>
<feature type="binding site" evidence="6">
    <location>
        <position position="146"/>
    </location>
    <ligand>
        <name>Mg(2+)</name>
        <dbReference type="ChEBI" id="CHEBI:18420"/>
        <label>1</label>
    </ligand>
</feature>
<dbReference type="FunFam" id="3.60.10.10:FF:000026">
    <property type="entry name" value="Exodeoxyribonuclease III"/>
    <property type="match status" value="1"/>
</dbReference>
<evidence type="ECO:0000256" key="7">
    <source>
        <dbReference type="PIRSR" id="PIRSR604808-3"/>
    </source>
</evidence>
<dbReference type="InterPro" id="IPR036691">
    <property type="entry name" value="Endo/exonu/phosph_ase_sf"/>
</dbReference>
<dbReference type="PROSITE" id="PS51435">
    <property type="entry name" value="AP_NUCLEASE_F1_4"/>
    <property type="match status" value="1"/>
</dbReference>
<evidence type="ECO:0000256" key="1">
    <source>
        <dbReference type="ARBA" id="ARBA00007092"/>
    </source>
</evidence>
<accession>A0A0F0CLM4</accession>
<comment type="cofactor">
    <cofactor evidence="6">
        <name>Mg(2+)</name>
        <dbReference type="ChEBI" id="CHEBI:18420"/>
    </cofactor>
    <cofactor evidence="6">
        <name>Mn(2+)</name>
        <dbReference type="ChEBI" id="CHEBI:29035"/>
    </cofactor>
    <text evidence="6">Probably binds two magnesium or manganese ions per subunit.</text>
</comment>
<feature type="site" description="Interaction with DNA substrate" evidence="7">
    <location>
        <position position="243"/>
    </location>
</feature>
<feature type="binding site" evidence="6">
    <location>
        <position position="148"/>
    </location>
    <ligand>
        <name>Mg(2+)</name>
        <dbReference type="ChEBI" id="CHEBI:18420"/>
        <label>1</label>
    </ligand>
</feature>
<comment type="similarity">
    <text evidence="1">Belongs to the DNA repair enzymes AP/ExoA family.</text>
</comment>
<dbReference type="PANTHER" id="PTHR22748">
    <property type="entry name" value="AP ENDONUCLEASE"/>
    <property type="match status" value="1"/>
</dbReference>
<gene>
    <name evidence="9" type="ORF">OMAG_001969</name>
</gene>
<evidence type="ECO:0000256" key="4">
    <source>
        <dbReference type="ARBA" id="ARBA00022842"/>
    </source>
</evidence>
<dbReference type="PROSITE" id="PS00726">
    <property type="entry name" value="AP_NUCLEASE_F1_1"/>
    <property type="match status" value="1"/>
</dbReference>
<keyword evidence="10" id="KW-1185">Reference proteome</keyword>
<sequence>MKIISWNVNGIRACARKGFLEWLNKESPDILCLQETKAFPEQLEKNILSPAGYVSYWNNPNRKGYAGVAVFTKREPAHVIKDFGDDVFDTEGRALILDYKKFLIINVYFPNGGTNESRLRYKLKFYDKFLSYLNSLGNRGIILCGDVNTAHKEIDLARPKENEYVSGFLPEERAWVDNLISYGYIDTFRFFNKDAGHYTWWDYKTYSRERNIGWRIDYFFINEELKQRLQSSFIMRDSIGSDHAPVGIEIAL</sequence>
<dbReference type="InterPro" id="IPR005135">
    <property type="entry name" value="Endo/exonuclease/phosphatase"/>
</dbReference>
<keyword evidence="6" id="KW-0464">Manganese</keyword>
<feature type="binding site" evidence="6">
    <location>
        <position position="243"/>
    </location>
    <ligand>
        <name>Mg(2+)</name>
        <dbReference type="ChEBI" id="CHEBI:18420"/>
        <label>1</label>
    </ligand>
</feature>
<dbReference type="PANTHER" id="PTHR22748:SF6">
    <property type="entry name" value="DNA-(APURINIC OR APYRIMIDINIC SITE) ENDONUCLEASE"/>
    <property type="match status" value="1"/>
</dbReference>
<evidence type="ECO:0000256" key="3">
    <source>
        <dbReference type="ARBA" id="ARBA00022801"/>
    </source>
</evidence>
<reference evidence="9 10" key="1">
    <citation type="submission" date="2015-02" db="EMBL/GenBank/DDBJ databases">
        <title>Single-cell genomics of uncultivated deep-branching MTB reveals a conserved set of magnetosome genes.</title>
        <authorList>
            <person name="Kolinko S."/>
            <person name="Richter M."/>
            <person name="Glockner F.O."/>
            <person name="Brachmann A."/>
            <person name="Schuler D."/>
        </authorList>
    </citation>
    <scope>NUCLEOTIDE SEQUENCE [LARGE SCALE GENOMIC DNA]</scope>
    <source>
        <strain evidence="9">SKK-01</strain>
    </source>
</reference>
<dbReference type="Pfam" id="PF03372">
    <property type="entry name" value="Exo_endo_phos"/>
    <property type="match status" value="1"/>
</dbReference>
<evidence type="ECO:0000259" key="8">
    <source>
        <dbReference type="Pfam" id="PF03372"/>
    </source>
</evidence>
<feature type="active site" evidence="5">
    <location>
        <position position="108"/>
    </location>
</feature>
<dbReference type="EMBL" id="JYNY01000398">
    <property type="protein sequence ID" value="KJJ84157.1"/>
    <property type="molecule type" value="Genomic_DNA"/>
</dbReference>
<organism evidence="9 10">
    <name type="scientific">Candidatus Omnitrophus magneticus</name>
    <dbReference type="NCBI Taxonomy" id="1609969"/>
    <lineage>
        <taxon>Bacteria</taxon>
        <taxon>Pseudomonadati</taxon>
        <taxon>Candidatus Omnitrophota</taxon>
        <taxon>Candidatus Omnitrophus</taxon>
    </lineage>
</organism>
<feature type="domain" description="Endonuclease/exonuclease/phosphatase" evidence="8">
    <location>
        <begin position="4"/>
        <end position="243"/>
    </location>
</feature>
<keyword evidence="4 6" id="KW-0460">Magnesium</keyword>
<dbReference type="GO" id="GO:0003677">
    <property type="term" value="F:DNA binding"/>
    <property type="evidence" value="ECO:0007669"/>
    <property type="project" value="InterPro"/>
</dbReference>
<dbReference type="InterPro" id="IPR004808">
    <property type="entry name" value="AP_endonuc_1"/>
</dbReference>
<evidence type="ECO:0000256" key="5">
    <source>
        <dbReference type="PIRSR" id="PIRSR604808-1"/>
    </source>
</evidence>
<feature type="site" description="Important for catalytic activity" evidence="7">
    <location>
        <position position="217"/>
    </location>
</feature>
<dbReference type="AlphaFoldDB" id="A0A0F0CLM4"/>
<keyword evidence="2 6" id="KW-0479">Metal-binding</keyword>
<keyword evidence="3" id="KW-0378">Hydrolase</keyword>
<evidence type="ECO:0000313" key="10">
    <source>
        <dbReference type="Proteomes" id="UP000033428"/>
    </source>
</evidence>
<comment type="caution">
    <text evidence="9">The sequence shown here is derived from an EMBL/GenBank/DDBJ whole genome shotgun (WGS) entry which is preliminary data.</text>
</comment>
<dbReference type="NCBIfam" id="TIGR00195">
    <property type="entry name" value="exoDNase_III"/>
    <property type="match status" value="1"/>
</dbReference>
<name>A0A0F0CLM4_9BACT</name>
<dbReference type="GO" id="GO:0046872">
    <property type="term" value="F:metal ion binding"/>
    <property type="evidence" value="ECO:0007669"/>
    <property type="project" value="UniProtKB-KW"/>
</dbReference>
<feature type="site" description="Transition state stabilizer" evidence="7">
    <location>
        <position position="148"/>
    </location>
</feature>
<dbReference type="NCBIfam" id="TIGR00633">
    <property type="entry name" value="xth"/>
    <property type="match status" value="1"/>
</dbReference>
<dbReference type="GO" id="GO:0006284">
    <property type="term" value="P:base-excision repair"/>
    <property type="evidence" value="ECO:0007669"/>
    <property type="project" value="TreeGrafter"/>
</dbReference>
<dbReference type="GO" id="GO:0008311">
    <property type="term" value="F:double-stranded DNA 3'-5' DNA exonuclease activity"/>
    <property type="evidence" value="ECO:0007669"/>
    <property type="project" value="TreeGrafter"/>
</dbReference>
<dbReference type="GO" id="GO:0003906">
    <property type="term" value="F:DNA-(apurinic or apyrimidinic site) endonuclease activity"/>
    <property type="evidence" value="ECO:0007669"/>
    <property type="project" value="TreeGrafter"/>
</dbReference>
<dbReference type="SUPFAM" id="SSF56219">
    <property type="entry name" value="DNase I-like"/>
    <property type="match status" value="1"/>
</dbReference>
<feature type="active site" description="Proton donor/acceptor" evidence="5">
    <location>
        <position position="146"/>
    </location>
</feature>
<dbReference type="Proteomes" id="UP000033428">
    <property type="component" value="Unassembled WGS sequence"/>
</dbReference>
<proteinExistence type="inferred from homology"/>
<dbReference type="GO" id="GO:0008081">
    <property type="term" value="F:phosphoric diester hydrolase activity"/>
    <property type="evidence" value="ECO:0007669"/>
    <property type="project" value="TreeGrafter"/>
</dbReference>
<dbReference type="Gene3D" id="3.60.10.10">
    <property type="entry name" value="Endonuclease/exonuclease/phosphatase"/>
    <property type="match status" value="1"/>
</dbReference>
<evidence type="ECO:0000256" key="2">
    <source>
        <dbReference type="ARBA" id="ARBA00022723"/>
    </source>
</evidence>
<feature type="binding site" evidence="6">
    <location>
        <position position="242"/>
    </location>
    <ligand>
        <name>Mg(2+)</name>
        <dbReference type="ChEBI" id="CHEBI:18420"/>
        <label>1</label>
    </ligand>
</feature>
<dbReference type="PATRIC" id="fig|1609969.3.peg.2098"/>
<feature type="active site" description="Proton acceptor" evidence="5">
    <location>
        <position position="243"/>
    </location>
</feature>
<evidence type="ECO:0000256" key="6">
    <source>
        <dbReference type="PIRSR" id="PIRSR604808-2"/>
    </source>
</evidence>